<feature type="domain" description="Methyltransferase type 11" evidence="1">
    <location>
        <begin position="27"/>
        <end position="125"/>
    </location>
</feature>
<dbReference type="GO" id="GO:0008757">
    <property type="term" value="F:S-adenosylmethionine-dependent methyltransferase activity"/>
    <property type="evidence" value="ECO:0007669"/>
    <property type="project" value="InterPro"/>
</dbReference>
<gene>
    <name evidence="2" type="ORF">HBE96_16855</name>
</gene>
<dbReference type="SUPFAM" id="SSF53335">
    <property type="entry name" value="S-adenosyl-L-methionine-dependent methyltransferases"/>
    <property type="match status" value="1"/>
</dbReference>
<dbReference type="Pfam" id="PF08241">
    <property type="entry name" value="Methyltransf_11"/>
    <property type="match status" value="1"/>
</dbReference>
<dbReference type="Proteomes" id="UP000537131">
    <property type="component" value="Unassembled WGS sequence"/>
</dbReference>
<evidence type="ECO:0000313" key="2">
    <source>
        <dbReference type="EMBL" id="NMM64296.1"/>
    </source>
</evidence>
<dbReference type="InterPro" id="IPR013216">
    <property type="entry name" value="Methyltransf_11"/>
</dbReference>
<organism evidence="2 3">
    <name type="scientific">Clostridium muellerianum</name>
    <dbReference type="NCBI Taxonomy" id="2716538"/>
    <lineage>
        <taxon>Bacteria</taxon>
        <taxon>Bacillati</taxon>
        <taxon>Bacillota</taxon>
        <taxon>Clostridia</taxon>
        <taxon>Eubacteriales</taxon>
        <taxon>Clostridiaceae</taxon>
        <taxon>Clostridium</taxon>
    </lineage>
</organism>
<accession>A0A7Y0EJ10</accession>
<dbReference type="GO" id="GO:0032259">
    <property type="term" value="P:methylation"/>
    <property type="evidence" value="ECO:0007669"/>
    <property type="project" value="UniProtKB-KW"/>
</dbReference>
<evidence type="ECO:0000259" key="1">
    <source>
        <dbReference type="Pfam" id="PF08241"/>
    </source>
</evidence>
<dbReference type="EMBL" id="JABBNI010000036">
    <property type="protein sequence ID" value="NMM64296.1"/>
    <property type="molecule type" value="Genomic_DNA"/>
</dbReference>
<name>A0A7Y0EJ10_9CLOT</name>
<protein>
    <submittedName>
        <fullName evidence="2">Class I SAM-dependent methyltransferase</fullName>
    </submittedName>
</protein>
<keyword evidence="3" id="KW-1185">Reference proteome</keyword>
<sequence>MHNLISAFPLYNFLKYCNTNPNEKIILDCGAGGSNPPLSLFYEFGYKTYGIEICEEQLESANLFCDNHNTDLNIIQGDIKKIPFDNEFFSFLFSYNTSVHMKKSDFSLALLEFYRVLKYGGLCYVNFLSEECDSYGKGKQVGEGEFVDINDNTEVFYCHYSDNEIEQHFDKFEIIYKEKRIVQRKIDNEDYISAYYDYILMKK</sequence>
<proteinExistence type="predicted"/>
<comment type="caution">
    <text evidence="2">The sequence shown here is derived from an EMBL/GenBank/DDBJ whole genome shotgun (WGS) entry which is preliminary data.</text>
</comment>
<evidence type="ECO:0000313" key="3">
    <source>
        <dbReference type="Proteomes" id="UP000537131"/>
    </source>
</evidence>
<reference evidence="2 3" key="1">
    <citation type="submission" date="2020-06" db="EMBL/GenBank/DDBJ databases">
        <title>Complete Genome Sequence of Clostridium muelleri sp. nov. P21T, an Acid-Alcohol Producing Acetogen Isolated from Old Hay.</title>
        <authorList>
            <person name="Duncan K.E."/>
            <person name="Tanner R.S."/>
        </authorList>
    </citation>
    <scope>NUCLEOTIDE SEQUENCE [LARGE SCALE GENOMIC DNA]</scope>
    <source>
        <strain evidence="2 3">P21</strain>
    </source>
</reference>
<keyword evidence="2" id="KW-0489">Methyltransferase</keyword>
<dbReference type="CDD" id="cd02440">
    <property type="entry name" value="AdoMet_MTases"/>
    <property type="match status" value="1"/>
</dbReference>
<dbReference type="Gene3D" id="3.40.50.150">
    <property type="entry name" value="Vaccinia Virus protein VP39"/>
    <property type="match status" value="1"/>
</dbReference>
<keyword evidence="2" id="KW-0808">Transferase</keyword>
<dbReference type="InterPro" id="IPR029063">
    <property type="entry name" value="SAM-dependent_MTases_sf"/>
</dbReference>
<dbReference type="AlphaFoldDB" id="A0A7Y0EJ10"/>